<evidence type="ECO:0000313" key="1">
    <source>
        <dbReference type="EMBL" id="KAK9024404.1"/>
    </source>
</evidence>
<reference evidence="1 2" key="1">
    <citation type="journal article" date="2024" name="G3 (Bethesda)">
        <title>Genome assembly of Hibiscus sabdariffa L. provides insights into metabolisms of medicinal natural products.</title>
        <authorList>
            <person name="Kim T."/>
        </authorList>
    </citation>
    <scope>NUCLEOTIDE SEQUENCE [LARGE SCALE GENOMIC DNA]</scope>
    <source>
        <strain evidence="1">TK-2024</strain>
        <tissue evidence="1">Old leaves</tissue>
    </source>
</reference>
<name>A0ABR2SGX0_9ROSI</name>
<dbReference type="Proteomes" id="UP001396334">
    <property type="component" value="Unassembled WGS sequence"/>
</dbReference>
<gene>
    <name evidence="1" type="ORF">V6N11_004566</name>
</gene>
<protein>
    <recommendedName>
        <fullName evidence="3">RNase H type-1 domain-containing protein</fullName>
    </recommendedName>
</protein>
<evidence type="ECO:0008006" key="3">
    <source>
        <dbReference type="Google" id="ProtNLM"/>
    </source>
</evidence>
<sequence length="182" mass="20240">MRVKVRVLGDVWVLPLGPLRQYGCITHLYRLPFGDIMTESQQWNVPALSSLFPYWIIHPGPHDINDLCIRKQNPIHSTYSSLQAAHMESSYSPTHSLLFLVIVLRSFSQIQSVVVMACQLVPNAYTAVLDGAVSQTLGYGSIDGLVRDSRGNWAIGWLIGFHKAVGILDAFHAELWAILSGL</sequence>
<keyword evidence="2" id="KW-1185">Reference proteome</keyword>
<organism evidence="1 2">
    <name type="scientific">Hibiscus sabdariffa</name>
    <name type="common">roselle</name>
    <dbReference type="NCBI Taxonomy" id="183260"/>
    <lineage>
        <taxon>Eukaryota</taxon>
        <taxon>Viridiplantae</taxon>
        <taxon>Streptophyta</taxon>
        <taxon>Embryophyta</taxon>
        <taxon>Tracheophyta</taxon>
        <taxon>Spermatophyta</taxon>
        <taxon>Magnoliopsida</taxon>
        <taxon>eudicotyledons</taxon>
        <taxon>Gunneridae</taxon>
        <taxon>Pentapetalae</taxon>
        <taxon>rosids</taxon>
        <taxon>malvids</taxon>
        <taxon>Malvales</taxon>
        <taxon>Malvaceae</taxon>
        <taxon>Malvoideae</taxon>
        <taxon>Hibiscus</taxon>
    </lineage>
</organism>
<proteinExistence type="predicted"/>
<accession>A0ABR2SGX0</accession>
<dbReference type="EMBL" id="JBBPBN010000015">
    <property type="protein sequence ID" value="KAK9024404.1"/>
    <property type="molecule type" value="Genomic_DNA"/>
</dbReference>
<evidence type="ECO:0000313" key="2">
    <source>
        <dbReference type="Proteomes" id="UP001396334"/>
    </source>
</evidence>
<comment type="caution">
    <text evidence="1">The sequence shown here is derived from an EMBL/GenBank/DDBJ whole genome shotgun (WGS) entry which is preliminary data.</text>
</comment>